<accession>A0ABM1EMH7</accession>
<evidence type="ECO:0000259" key="12">
    <source>
        <dbReference type="PROSITE" id="PS50222"/>
    </source>
</evidence>
<dbReference type="InterPro" id="IPR011992">
    <property type="entry name" value="EF-hand-dom_pair"/>
</dbReference>
<dbReference type="PROSITE" id="PS00125">
    <property type="entry name" value="SER_THR_PHOSPHATASE"/>
    <property type="match status" value="1"/>
</dbReference>
<evidence type="ECO:0000256" key="5">
    <source>
        <dbReference type="ARBA" id="ARBA00022801"/>
    </source>
</evidence>
<sequence length="548" mass="62030">MHAKYALEILRETRNVLKRQATINHASTSISRQITICGDLHGKLDDLLIIFYKNGLPSVDNPYIFNGDFVDRGDNSTEVALMLFVCLILNPNSLYINRGNHEDHIMNLRSIASKVVRGFEVFSWLPLGTVIDHKVLVVHGGISDQTDLKYLEKIDRHKYLSALRPPRTMDANGGSRLSANGVDGDDDSNIEVDHINLREWKQILDVLWSDPRPLPGCSPNTFRGGGSYFGPDVTDMLLSKNNLQLIIRSHECKHEGYEYCHDNKVLTIFSASNYYELGSNKGAYIKLSSDMKPHFVQYMASNSHKKLGLKQRLSLVEESALRDVKEKLYSHQSTLMEEFKKCDPANTDYSSQWKYGFIKELMHKYKTCGPSVTEVLYRNKNSLETIFRIMDKDNSGSISMEEFEESCRLLSAHIKTPISPQYIKDLAKSIDMNKDGCIDFNEFLEAFRLVDRDHRASQNAAGEKKARDTNSEKVNTRRNELENDDADAVETTNRGNANSTGKLENEATETGDAEICENANVNRELETVETVVEADVTLQMHQKPISAS</sequence>
<evidence type="ECO:0000313" key="13">
    <source>
        <dbReference type="Proteomes" id="UP000695022"/>
    </source>
</evidence>
<dbReference type="PANTHER" id="PTHR45668">
    <property type="entry name" value="SERINE/THREONINE-PROTEIN PHOSPHATASE 5-RELATED"/>
    <property type="match status" value="1"/>
</dbReference>
<dbReference type="PROSITE" id="PS50222">
    <property type="entry name" value="EF_HAND_2"/>
    <property type="match status" value="2"/>
</dbReference>
<evidence type="ECO:0000256" key="6">
    <source>
        <dbReference type="ARBA" id="ARBA00022837"/>
    </source>
</evidence>
<evidence type="ECO:0000313" key="14">
    <source>
        <dbReference type="RefSeq" id="XP_014673398.1"/>
    </source>
</evidence>
<feature type="domain" description="EF-hand" evidence="12">
    <location>
        <begin position="418"/>
        <end position="453"/>
    </location>
</feature>
<dbReference type="Proteomes" id="UP000695022">
    <property type="component" value="Unplaced"/>
</dbReference>
<keyword evidence="7" id="KW-0464">Manganese</keyword>
<dbReference type="Gene3D" id="1.10.238.10">
    <property type="entry name" value="EF-hand"/>
    <property type="match status" value="1"/>
</dbReference>
<dbReference type="PRINTS" id="PR00114">
    <property type="entry name" value="STPHPHTASE"/>
</dbReference>
<dbReference type="Gene3D" id="3.60.21.10">
    <property type="match status" value="1"/>
</dbReference>
<proteinExistence type="inferred from homology"/>
<dbReference type="SMART" id="SM00054">
    <property type="entry name" value="EFh"/>
    <property type="match status" value="2"/>
</dbReference>
<evidence type="ECO:0000256" key="2">
    <source>
        <dbReference type="ARBA" id="ARBA00008294"/>
    </source>
</evidence>
<dbReference type="InterPro" id="IPR029052">
    <property type="entry name" value="Metallo-depent_PP-like"/>
</dbReference>
<comment type="cofactor">
    <cofactor evidence="1">
        <name>Mn(2+)</name>
        <dbReference type="ChEBI" id="CHEBI:29035"/>
    </cofactor>
</comment>
<dbReference type="PIRSF" id="PIRSF000912">
    <property type="entry name" value="PPEF"/>
    <property type="match status" value="1"/>
</dbReference>
<dbReference type="CDD" id="cd00051">
    <property type="entry name" value="EFh"/>
    <property type="match status" value="1"/>
</dbReference>
<evidence type="ECO:0000256" key="11">
    <source>
        <dbReference type="SAM" id="MobiDB-lite"/>
    </source>
</evidence>
<feature type="compositionally biased region" description="Basic and acidic residues" evidence="11">
    <location>
        <begin position="457"/>
        <end position="481"/>
    </location>
</feature>
<dbReference type="InterPro" id="IPR006186">
    <property type="entry name" value="Ser/Thr-sp_prot-phosphatase"/>
</dbReference>
<dbReference type="SUPFAM" id="SSF56300">
    <property type="entry name" value="Metallo-dependent phosphatases"/>
    <property type="match status" value="1"/>
</dbReference>
<comment type="catalytic activity">
    <reaction evidence="8">
        <text>O-phospho-L-seryl-[protein] + H2O = L-seryl-[protein] + phosphate</text>
        <dbReference type="Rhea" id="RHEA:20629"/>
        <dbReference type="Rhea" id="RHEA-COMP:9863"/>
        <dbReference type="Rhea" id="RHEA-COMP:11604"/>
        <dbReference type="ChEBI" id="CHEBI:15377"/>
        <dbReference type="ChEBI" id="CHEBI:29999"/>
        <dbReference type="ChEBI" id="CHEBI:43474"/>
        <dbReference type="ChEBI" id="CHEBI:83421"/>
        <dbReference type="EC" id="3.1.3.16"/>
    </reaction>
</comment>
<dbReference type="SUPFAM" id="SSF47473">
    <property type="entry name" value="EF-hand"/>
    <property type="match status" value="1"/>
</dbReference>
<dbReference type="RefSeq" id="XP_014673398.1">
    <property type="nucleotide sequence ID" value="XM_014817912.1"/>
</dbReference>
<evidence type="ECO:0000256" key="8">
    <source>
        <dbReference type="ARBA" id="ARBA00047761"/>
    </source>
</evidence>
<gene>
    <name evidence="14" type="primary">LOC106813704</name>
</gene>
<evidence type="ECO:0000256" key="7">
    <source>
        <dbReference type="ARBA" id="ARBA00023211"/>
    </source>
</evidence>
<dbReference type="SMART" id="SM00156">
    <property type="entry name" value="PP2Ac"/>
    <property type="match status" value="1"/>
</dbReference>
<evidence type="ECO:0000256" key="3">
    <source>
        <dbReference type="ARBA" id="ARBA00022723"/>
    </source>
</evidence>
<evidence type="ECO:0000256" key="9">
    <source>
        <dbReference type="ARBA" id="ARBA00048336"/>
    </source>
</evidence>
<dbReference type="InterPro" id="IPR051134">
    <property type="entry name" value="PPP_phosphatase"/>
</dbReference>
<evidence type="ECO:0000256" key="1">
    <source>
        <dbReference type="ARBA" id="ARBA00001936"/>
    </source>
</evidence>
<feature type="domain" description="EF-hand" evidence="12">
    <location>
        <begin position="378"/>
        <end position="413"/>
    </location>
</feature>
<protein>
    <recommendedName>
        <fullName evidence="10">Serine/threonine-protein phosphatase</fullName>
        <ecNumber evidence="10">3.1.3.16</ecNumber>
    </recommendedName>
</protein>
<dbReference type="EC" id="3.1.3.16" evidence="10"/>
<evidence type="ECO:0000256" key="10">
    <source>
        <dbReference type="RuleBase" id="RU004273"/>
    </source>
</evidence>
<dbReference type="InterPro" id="IPR004843">
    <property type="entry name" value="Calcineurin-like_PHP"/>
</dbReference>
<keyword evidence="5 10" id="KW-0378">Hydrolase</keyword>
<dbReference type="Pfam" id="PF00149">
    <property type="entry name" value="Metallophos"/>
    <property type="match status" value="1"/>
</dbReference>
<dbReference type="GeneID" id="106813704"/>
<comment type="similarity">
    <text evidence="2 10">Belongs to the PPP phosphatase family.</text>
</comment>
<organism evidence="13 14">
    <name type="scientific">Priapulus caudatus</name>
    <name type="common">Priapulid worm</name>
    <dbReference type="NCBI Taxonomy" id="37621"/>
    <lineage>
        <taxon>Eukaryota</taxon>
        <taxon>Metazoa</taxon>
        <taxon>Ecdysozoa</taxon>
        <taxon>Scalidophora</taxon>
        <taxon>Priapulida</taxon>
        <taxon>Priapulimorpha</taxon>
        <taxon>Priapulimorphida</taxon>
        <taxon>Priapulidae</taxon>
        <taxon>Priapulus</taxon>
    </lineage>
</organism>
<feature type="compositionally biased region" description="Polar residues" evidence="11">
    <location>
        <begin position="490"/>
        <end position="502"/>
    </location>
</feature>
<keyword evidence="6" id="KW-0106">Calcium</keyword>
<keyword evidence="13" id="KW-1185">Reference proteome</keyword>
<evidence type="ECO:0000256" key="4">
    <source>
        <dbReference type="ARBA" id="ARBA00022737"/>
    </source>
</evidence>
<feature type="region of interest" description="Disordered" evidence="11">
    <location>
        <begin position="457"/>
        <end position="514"/>
    </location>
</feature>
<name>A0ABM1EMH7_PRICU</name>
<reference evidence="14" key="1">
    <citation type="submission" date="2025-08" db="UniProtKB">
        <authorList>
            <consortium name="RefSeq"/>
        </authorList>
    </citation>
    <scope>IDENTIFICATION</scope>
</reference>
<keyword evidence="4" id="KW-0677">Repeat</keyword>
<keyword evidence="3" id="KW-0479">Metal-binding</keyword>
<dbReference type="Pfam" id="PF13499">
    <property type="entry name" value="EF-hand_7"/>
    <property type="match status" value="1"/>
</dbReference>
<dbReference type="PROSITE" id="PS00018">
    <property type="entry name" value="EF_HAND_1"/>
    <property type="match status" value="2"/>
</dbReference>
<dbReference type="InterPro" id="IPR012008">
    <property type="entry name" value="Ser/Thr-Pase_EF-hand_contain"/>
</dbReference>
<comment type="catalytic activity">
    <reaction evidence="9 10">
        <text>O-phospho-L-threonyl-[protein] + H2O = L-threonyl-[protein] + phosphate</text>
        <dbReference type="Rhea" id="RHEA:47004"/>
        <dbReference type="Rhea" id="RHEA-COMP:11060"/>
        <dbReference type="Rhea" id="RHEA-COMP:11605"/>
        <dbReference type="ChEBI" id="CHEBI:15377"/>
        <dbReference type="ChEBI" id="CHEBI:30013"/>
        <dbReference type="ChEBI" id="CHEBI:43474"/>
        <dbReference type="ChEBI" id="CHEBI:61977"/>
        <dbReference type="EC" id="3.1.3.16"/>
    </reaction>
</comment>
<dbReference type="InterPro" id="IPR002048">
    <property type="entry name" value="EF_hand_dom"/>
</dbReference>
<dbReference type="InterPro" id="IPR018247">
    <property type="entry name" value="EF_Hand_1_Ca_BS"/>
</dbReference>
<dbReference type="PANTHER" id="PTHR45668:SF3">
    <property type="entry name" value="SERINE_THREONINE-PROTEIN PHOSPHATASE RDGC"/>
    <property type="match status" value="1"/>
</dbReference>